<evidence type="ECO:0000313" key="3">
    <source>
        <dbReference type="EMBL" id="MBQ0929855.1"/>
    </source>
</evidence>
<comment type="caution">
    <text evidence="3">The sequence shown here is derived from an EMBL/GenBank/DDBJ whole genome shotgun (WGS) entry which is preliminary data.</text>
</comment>
<accession>A0A940YCH8</accession>
<evidence type="ECO:0000313" key="4">
    <source>
        <dbReference type="Proteomes" id="UP000676246"/>
    </source>
</evidence>
<feature type="chain" id="PRO_5037390838" description="Tetratricopeptide repeat protein" evidence="2">
    <location>
        <begin position="33"/>
        <end position="730"/>
    </location>
</feature>
<reference evidence="3 4" key="1">
    <citation type="submission" date="2021-04" db="EMBL/GenBank/DDBJ databases">
        <title>The genome sequence of Ideonella sp. 3Y2.</title>
        <authorList>
            <person name="Liu Y."/>
        </authorList>
    </citation>
    <scope>NUCLEOTIDE SEQUENCE [LARGE SCALE GENOMIC DNA]</scope>
    <source>
        <strain evidence="3 4">3Y2</strain>
    </source>
</reference>
<dbReference type="RefSeq" id="WP_210852097.1">
    <property type="nucleotide sequence ID" value="NZ_JAGQDD010000002.1"/>
</dbReference>
<dbReference type="AlphaFoldDB" id="A0A940YCH8"/>
<name>A0A940YCH8_9BURK</name>
<evidence type="ECO:0008006" key="5">
    <source>
        <dbReference type="Google" id="ProtNLM"/>
    </source>
</evidence>
<dbReference type="EMBL" id="JAGQDD010000002">
    <property type="protein sequence ID" value="MBQ0929855.1"/>
    <property type="molecule type" value="Genomic_DNA"/>
</dbReference>
<proteinExistence type="predicted"/>
<evidence type="ECO:0000256" key="1">
    <source>
        <dbReference type="SAM" id="MobiDB-lite"/>
    </source>
</evidence>
<protein>
    <recommendedName>
        <fullName evidence="5">Tetratricopeptide repeat protein</fullName>
    </recommendedName>
</protein>
<organism evidence="3 4">
    <name type="scientific">Ideonella alba</name>
    <dbReference type="NCBI Taxonomy" id="2824118"/>
    <lineage>
        <taxon>Bacteria</taxon>
        <taxon>Pseudomonadati</taxon>
        <taxon>Pseudomonadota</taxon>
        <taxon>Betaproteobacteria</taxon>
        <taxon>Burkholderiales</taxon>
        <taxon>Sphaerotilaceae</taxon>
        <taxon>Ideonella</taxon>
    </lineage>
</organism>
<evidence type="ECO:0000256" key="2">
    <source>
        <dbReference type="SAM" id="SignalP"/>
    </source>
</evidence>
<gene>
    <name evidence="3" type="ORF">KAK03_05090</name>
</gene>
<sequence>MTHHHPTRRLHRPLALAALTALGALGAPAVQAQVIDELALRREGKDAVMTIRMTVQVQFRRSVASGGDDLVQIYYDVVTAREQPNFIDGERRQLQAGALPRVVVTEDGTARELTNRKLVVRIDKGVRLRARAGRDNRSIDVVLEGQGEALSSASSALIEPAPVIGTPSDAEVTARAGQLIGLARESLTRGEPDLAIEQLNEALNLPPNPRTPEAQEAIASARLAKGDRAGAQREAELYLQLYPSGNGVPRMRGLLAELGGGSAPAPTLAQAEPADATRRATTSQLNGSWSQYFYGGASQTQTQLKDTPLEGQLPKIISDTTLSGTDQKQVSSSIDLNWRQRDAERDLRAAFRDNHTYEMMPGRPSRNRLTAAYVDWKEAGPGLQARVGRQSGLGGGVLGRFDGIQGSWTFKPKWKIGAVAGQPTDDLLDTRRYFGGLSLDAEALTENLGASLYVMQQQIDGEVDRRAMGLDMRWFEGATSVFSQYEYDLTLRGTNVASLQGTTTLSGGTTLNILADYRAVPLLMLGNALFFADPSRALPRRLSDLLAYRSLSDLRHSVAATTAYSKQGLVGVTHPVTPQWQVGADIRLTSVGAIAPVPSINYPGSPASGNILSGSLQLIGTNLYSERDTHVASLTLFKQPGHNGWQLSYNNMSVPMARLQLEPSLRIYGDNGTGGVKTLRWSPGLRLAWRGGEKWVIEGEVSAESSKTTSPTLNDNSTRVFYYLGYRLDL</sequence>
<dbReference type="Proteomes" id="UP000676246">
    <property type="component" value="Unassembled WGS sequence"/>
</dbReference>
<dbReference type="Gene3D" id="1.25.40.10">
    <property type="entry name" value="Tetratricopeptide repeat domain"/>
    <property type="match status" value="1"/>
</dbReference>
<feature type="region of interest" description="Disordered" evidence="1">
    <location>
        <begin position="261"/>
        <end position="281"/>
    </location>
</feature>
<keyword evidence="2" id="KW-0732">Signal</keyword>
<keyword evidence="4" id="KW-1185">Reference proteome</keyword>
<dbReference type="SUPFAM" id="SSF48452">
    <property type="entry name" value="TPR-like"/>
    <property type="match status" value="1"/>
</dbReference>
<feature type="signal peptide" evidence="2">
    <location>
        <begin position="1"/>
        <end position="32"/>
    </location>
</feature>
<dbReference type="InterPro" id="IPR011990">
    <property type="entry name" value="TPR-like_helical_dom_sf"/>
</dbReference>